<dbReference type="OrthoDB" id="6617776at2759"/>
<reference evidence="1 2" key="1">
    <citation type="submission" date="2019-08" db="EMBL/GenBank/DDBJ databases">
        <title>Whole genome of Aphis craccivora.</title>
        <authorList>
            <person name="Voronova N.V."/>
            <person name="Shulinski R.S."/>
            <person name="Bandarenka Y.V."/>
            <person name="Zhorov D.G."/>
            <person name="Warner D."/>
        </authorList>
    </citation>
    <scope>NUCLEOTIDE SEQUENCE [LARGE SCALE GENOMIC DNA]</scope>
    <source>
        <strain evidence="1">180601</strain>
        <tissue evidence="1">Whole Body</tissue>
    </source>
</reference>
<organism evidence="1 2">
    <name type="scientific">Aphis craccivora</name>
    <name type="common">Cowpea aphid</name>
    <dbReference type="NCBI Taxonomy" id="307492"/>
    <lineage>
        <taxon>Eukaryota</taxon>
        <taxon>Metazoa</taxon>
        <taxon>Ecdysozoa</taxon>
        <taxon>Arthropoda</taxon>
        <taxon>Hexapoda</taxon>
        <taxon>Insecta</taxon>
        <taxon>Pterygota</taxon>
        <taxon>Neoptera</taxon>
        <taxon>Paraneoptera</taxon>
        <taxon>Hemiptera</taxon>
        <taxon>Sternorrhyncha</taxon>
        <taxon>Aphidomorpha</taxon>
        <taxon>Aphidoidea</taxon>
        <taxon>Aphididae</taxon>
        <taxon>Aphidini</taxon>
        <taxon>Aphis</taxon>
        <taxon>Aphis</taxon>
    </lineage>
</organism>
<name>A0A6G0WRE7_APHCR</name>
<evidence type="ECO:0000313" key="2">
    <source>
        <dbReference type="Proteomes" id="UP000478052"/>
    </source>
</evidence>
<gene>
    <name evidence="1" type="ORF">FWK35_00028820</name>
</gene>
<proteinExistence type="predicted"/>
<sequence>MQLTHRYPEAANNYTFMQGQRRWKRMRRSRQPNGGRIPEDIHELAEALTRLENAVYSQTLQTPPSNFFQQELLVNESSEGIIFANLDATRRFREELATVTTVGIDGTFKTVPATPANLRSFLTFQVVGPEFISVFGEDYRTNNYLESFHSSLLSQMGRHPNIWDFLRKLTYIENQFSVEFNQVRNNLRVRDGISRSERVIATYIIAQNVQRLNEQQDLLLFLRNTGHRNDGYVQREIGPYAQP</sequence>
<dbReference type="EMBL" id="VUJU01008496">
    <property type="protein sequence ID" value="KAF0729970.1"/>
    <property type="molecule type" value="Genomic_DNA"/>
</dbReference>
<evidence type="ECO:0000313" key="1">
    <source>
        <dbReference type="EMBL" id="KAF0729970.1"/>
    </source>
</evidence>
<keyword evidence="2" id="KW-1185">Reference proteome</keyword>
<dbReference type="Proteomes" id="UP000478052">
    <property type="component" value="Unassembled WGS sequence"/>
</dbReference>
<protein>
    <submittedName>
        <fullName evidence="1">Uncharacterized protein</fullName>
    </submittedName>
</protein>
<accession>A0A6G0WRE7</accession>
<dbReference type="AlphaFoldDB" id="A0A6G0WRE7"/>
<comment type="caution">
    <text evidence="1">The sequence shown here is derived from an EMBL/GenBank/DDBJ whole genome shotgun (WGS) entry which is preliminary data.</text>
</comment>